<evidence type="ECO:0000313" key="1">
    <source>
        <dbReference type="EMBL" id="MCG7937351.1"/>
    </source>
</evidence>
<proteinExistence type="predicted"/>
<dbReference type="EMBL" id="JAEPDI010000001">
    <property type="protein sequence ID" value="MCG7937351.1"/>
    <property type="molecule type" value="Genomic_DNA"/>
</dbReference>
<name>A0A9E4MY06_9GAMM</name>
<reference evidence="1" key="1">
    <citation type="journal article" date="2021" name="Proc. Natl. Acad. Sci. U.S.A.">
        <title>Global biogeography of chemosynthetic symbionts reveals both localized and globally distributed symbiont groups. .</title>
        <authorList>
            <person name="Osvatic J.T."/>
            <person name="Wilkins L.G.E."/>
            <person name="Leibrecht L."/>
            <person name="Leray M."/>
            <person name="Zauner S."/>
            <person name="Polzin J."/>
            <person name="Camacho Y."/>
            <person name="Gros O."/>
            <person name="van Gils J.A."/>
            <person name="Eisen J.A."/>
            <person name="Petersen J.M."/>
            <person name="Yuen B."/>
        </authorList>
    </citation>
    <scope>NUCLEOTIDE SEQUENCE</scope>
    <source>
        <strain evidence="1">MAGL173</strain>
    </source>
</reference>
<comment type="caution">
    <text evidence="1">The sequence shown here is derived from an EMBL/GenBank/DDBJ whole genome shotgun (WGS) entry which is preliminary data.</text>
</comment>
<gene>
    <name evidence="1" type="ORF">JAZ04_00645</name>
</gene>
<dbReference type="AlphaFoldDB" id="A0A9E4MY06"/>
<accession>A0A9E4MY06</accession>
<protein>
    <submittedName>
        <fullName evidence="1">Uncharacterized protein</fullName>
    </submittedName>
</protein>
<organism evidence="1 2">
    <name type="scientific">Candidatus Thiodiazotropha lotti</name>
    <dbReference type="NCBI Taxonomy" id="2792787"/>
    <lineage>
        <taxon>Bacteria</taxon>
        <taxon>Pseudomonadati</taxon>
        <taxon>Pseudomonadota</taxon>
        <taxon>Gammaproteobacteria</taxon>
        <taxon>Chromatiales</taxon>
        <taxon>Sedimenticolaceae</taxon>
        <taxon>Candidatus Thiodiazotropha</taxon>
    </lineage>
</organism>
<dbReference type="Proteomes" id="UP000886687">
    <property type="component" value="Unassembled WGS sequence"/>
</dbReference>
<evidence type="ECO:0000313" key="2">
    <source>
        <dbReference type="Proteomes" id="UP000886687"/>
    </source>
</evidence>
<sequence>MTDLGVVLLLPTSTSPKAKLLGDMPKVAEAFVEVINSRAKSSLPTIERLLMSDITLW</sequence>